<dbReference type="EMBL" id="JAHRIO010010887">
    <property type="protein sequence ID" value="MEQ2161810.1"/>
    <property type="molecule type" value="Genomic_DNA"/>
</dbReference>
<name>A0ABV0MRQ8_9TELE</name>
<comment type="caution">
    <text evidence="1">The sequence shown here is derived from an EMBL/GenBank/DDBJ whole genome shotgun (WGS) entry which is preliminary data.</text>
</comment>
<gene>
    <name evidence="1" type="ORF">GOODEAATRI_013326</name>
</gene>
<reference evidence="1 2" key="1">
    <citation type="submission" date="2021-06" db="EMBL/GenBank/DDBJ databases">
        <authorList>
            <person name="Palmer J.M."/>
        </authorList>
    </citation>
    <scope>NUCLEOTIDE SEQUENCE [LARGE SCALE GENOMIC DNA]</scope>
    <source>
        <strain evidence="1 2">GA_2019</strain>
        <tissue evidence="1">Muscle</tissue>
    </source>
</reference>
<proteinExistence type="predicted"/>
<evidence type="ECO:0000313" key="2">
    <source>
        <dbReference type="Proteomes" id="UP001476798"/>
    </source>
</evidence>
<dbReference type="Proteomes" id="UP001476798">
    <property type="component" value="Unassembled WGS sequence"/>
</dbReference>
<keyword evidence="2" id="KW-1185">Reference proteome</keyword>
<sequence>MTLNHNPLIQKIFTWLNAVCQEGQVGFVIFENAHIALDYSPKAVCCTHLRLVFFFAEHGCVNSGDYSLLSIKNALGRPQRIRQQGSSLCVLLEELQPHSQP</sequence>
<accession>A0ABV0MRQ8</accession>
<evidence type="ECO:0000313" key="1">
    <source>
        <dbReference type="EMBL" id="MEQ2161810.1"/>
    </source>
</evidence>
<protein>
    <submittedName>
        <fullName evidence="1">Uncharacterized protein</fullName>
    </submittedName>
</protein>
<organism evidence="1 2">
    <name type="scientific">Goodea atripinnis</name>
    <dbReference type="NCBI Taxonomy" id="208336"/>
    <lineage>
        <taxon>Eukaryota</taxon>
        <taxon>Metazoa</taxon>
        <taxon>Chordata</taxon>
        <taxon>Craniata</taxon>
        <taxon>Vertebrata</taxon>
        <taxon>Euteleostomi</taxon>
        <taxon>Actinopterygii</taxon>
        <taxon>Neopterygii</taxon>
        <taxon>Teleostei</taxon>
        <taxon>Neoteleostei</taxon>
        <taxon>Acanthomorphata</taxon>
        <taxon>Ovalentaria</taxon>
        <taxon>Atherinomorphae</taxon>
        <taxon>Cyprinodontiformes</taxon>
        <taxon>Goodeidae</taxon>
        <taxon>Goodea</taxon>
    </lineage>
</organism>